<organism evidence="3 4">
    <name type="scientific">Anaerosporomusa subterranea</name>
    <dbReference type="NCBI Taxonomy" id="1794912"/>
    <lineage>
        <taxon>Bacteria</taxon>
        <taxon>Bacillati</taxon>
        <taxon>Bacillota</taxon>
        <taxon>Negativicutes</taxon>
        <taxon>Acetonemataceae</taxon>
        <taxon>Anaerosporomusa</taxon>
    </lineage>
</organism>
<dbReference type="Pfam" id="PF00795">
    <property type="entry name" value="CN_hydrolase"/>
    <property type="match status" value="1"/>
</dbReference>
<dbReference type="InterPro" id="IPR036526">
    <property type="entry name" value="C-N_Hydrolase_sf"/>
</dbReference>
<comment type="caution">
    <text evidence="3">The sequence shown here is derived from an EMBL/GenBank/DDBJ whole genome shotgun (WGS) entry which is preliminary data.</text>
</comment>
<feature type="domain" description="CN hydrolase" evidence="2">
    <location>
        <begin position="4"/>
        <end position="249"/>
    </location>
</feature>
<dbReference type="Gene3D" id="3.60.110.10">
    <property type="entry name" value="Carbon-nitrogen hydrolase"/>
    <property type="match status" value="1"/>
</dbReference>
<name>A0A154BRT6_ANASB</name>
<dbReference type="CDD" id="cd07572">
    <property type="entry name" value="nit"/>
    <property type="match status" value="1"/>
</dbReference>
<sequence>MSSIKVGICQMAVQDDKQDNLDRAEDMLRQAKQAGCSLAVLPEMFNCPYTAELFPQYAEEYSGETTKMLSAAASKYAMTVVGGSIPERDAAGRIYNTSFVFNSQGKLLARHRKAHLFDVDIAGGTVFQESKTLTAGDKTTVVSTPDLTFGVGVCYDIRFSQFARCMTLQGAKLLIYPAAFGWTTGPAHWELLLRSRAVDNQVFLIGAAPAKNPNAEYKAYGHSMLIDPWGRILAAADEHETVITAEMDLSLIDKVRAELPILKHWREDIYTS</sequence>
<dbReference type="PANTHER" id="PTHR23088:SF30">
    <property type="entry name" value="OMEGA-AMIDASE NIT2"/>
    <property type="match status" value="1"/>
</dbReference>
<dbReference type="STRING" id="1794912.AXX12_09260"/>
<keyword evidence="4" id="KW-1185">Reference proteome</keyword>
<dbReference type="RefSeq" id="WP_066242368.1">
    <property type="nucleotide sequence ID" value="NZ_LSGP01000017.1"/>
</dbReference>
<dbReference type="GO" id="GO:0006528">
    <property type="term" value="P:asparagine metabolic process"/>
    <property type="evidence" value="ECO:0007669"/>
    <property type="project" value="TreeGrafter"/>
</dbReference>
<proteinExistence type="predicted"/>
<dbReference type="SUPFAM" id="SSF56317">
    <property type="entry name" value="Carbon-nitrogen hydrolase"/>
    <property type="match status" value="1"/>
</dbReference>
<dbReference type="EMBL" id="LSGP01000017">
    <property type="protein sequence ID" value="KYZ76607.1"/>
    <property type="molecule type" value="Genomic_DNA"/>
</dbReference>
<dbReference type="OrthoDB" id="9811121at2"/>
<dbReference type="PROSITE" id="PS50263">
    <property type="entry name" value="CN_HYDROLASE"/>
    <property type="match status" value="1"/>
</dbReference>
<gene>
    <name evidence="3" type="ORF">AXX12_09260</name>
</gene>
<dbReference type="InterPro" id="IPR045254">
    <property type="entry name" value="Nit1/2_C-N_Hydrolase"/>
</dbReference>
<evidence type="ECO:0000313" key="4">
    <source>
        <dbReference type="Proteomes" id="UP000076268"/>
    </source>
</evidence>
<evidence type="ECO:0000256" key="1">
    <source>
        <dbReference type="ARBA" id="ARBA00022801"/>
    </source>
</evidence>
<evidence type="ECO:0000259" key="2">
    <source>
        <dbReference type="PROSITE" id="PS50263"/>
    </source>
</evidence>
<evidence type="ECO:0000313" key="3">
    <source>
        <dbReference type="EMBL" id="KYZ76607.1"/>
    </source>
</evidence>
<accession>A0A154BRT6</accession>
<dbReference type="Proteomes" id="UP000076268">
    <property type="component" value="Unassembled WGS sequence"/>
</dbReference>
<dbReference type="AlphaFoldDB" id="A0A154BRT6"/>
<reference evidence="3 4" key="1">
    <citation type="submission" date="2016-02" db="EMBL/GenBank/DDBJ databases">
        <title>Anaerosporomusa subterraneum gen. nov., sp. nov., a spore-forming obligate anaerobe isolated from saprolite.</title>
        <authorList>
            <person name="Choi J.K."/>
            <person name="Shah M."/>
            <person name="Yee N."/>
        </authorList>
    </citation>
    <scope>NUCLEOTIDE SEQUENCE [LARGE SCALE GENOMIC DNA]</scope>
    <source>
        <strain evidence="3 4">RU4</strain>
    </source>
</reference>
<dbReference type="InterPro" id="IPR003010">
    <property type="entry name" value="C-N_Hydrolase"/>
</dbReference>
<dbReference type="GO" id="GO:0050152">
    <property type="term" value="F:omega-amidase activity"/>
    <property type="evidence" value="ECO:0007669"/>
    <property type="project" value="TreeGrafter"/>
</dbReference>
<dbReference type="GO" id="GO:0006107">
    <property type="term" value="P:oxaloacetate metabolic process"/>
    <property type="evidence" value="ECO:0007669"/>
    <property type="project" value="TreeGrafter"/>
</dbReference>
<protein>
    <submittedName>
        <fullName evidence="3">Carbon-nitrogen hydrolase</fullName>
    </submittedName>
</protein>
<dbReference type="PANTHER" id="PTHR23088">
    <property type="entry name" value="NITRILASE-RELATED"/>
    <property type="match status" value="1"/>
</dbReference>
<keyword evidence="1 3" id="KW-0378">Hydrolase</keyword>
<dbReference type="GO" id="GO:0006541">
    <property type="term" value="P:glutamine metabolic process"/>
    <property type="evidence" value="ECO:0007669"/>
    <property type="project" value="TreeGrafter"/>
</dbReference>